<dbReference type="GO" id="GO:0051301">
    <property type="term" value="P:cell division"/>
    <property type="evidence" value="ECO:0000318"/>
    <property type="project" value="GO_Central"/>
</dbReference>
<evidence type="ECO:0000313" key="3">
    <source>
        <dbReference type="EMBL" id="EAY08665.1"/>
    </source>
</evidence>
<dbReference type="OrthoDB" id="435413at2759"/>
<keyword evidence="4" id="KW-1185">Reference proteome</keyword>
<feature type="region of interest" description="Disordered" evidence="2">
    <location>
        <begin position="423"/>
        <end position="528"/>
    </location>
</feature>
<evidence type="ECO:0000256" key="2">
    <source>
        <dbReference type="SAM" id="MobiDB-lite"/>
    </source>
</evidence>
<dbReference type="VEuPathDB" id="TrichDB:TVAG_079230"/>
<gene>
    <name evidence="3" type="ORF">TVAG_079230</name>
</gene>
<dbReference type="SUPFAM" id="SSF48452">
    <property type="entry name" value="TPR-like"/>
    <property type="match status" value="1"/>
</dbReference>
<dbReference type="AlphaFoldDB" id="A2EF55"/>
<feature type="compositionally biased region" description="Polar residues" evidence="2">
    <location>
        <begin position="469"/>
        <end position="487"/>
    </location>
</feature>
<organism evidence="3 4">
    <name type="scientific">Trichomonas vaginalis (strain ATCC PRA-98 / G3)</name>
    <dbReference type="NCBI Taxonomy" id="412133"/>
    <lineage>
        <taxon>Eukaryota</taxon>
        <taxon>Metamonada</taxon>
        <taxon>Parabasalia</taxon>
        <taxon>Trichomonadida</taxon>
        <taxon>Trichomonadidae</taxon>
        <taxon>Trichomonas</taxon>
    </lineage>
</organism>
<evidence type="ECO:0000313" key="4">
    <source>
        <dbReference type="Proteomes" id="UP000001542"/>
    </source>
</evidence>
<feature type="compositionally biased region" description="Basic and acidic residues" evidence="2">
    <location>
        <begin position="491"/>
        <end position="508"/>
    </location>
</feature>
<dbReference type="EMBL" id="DS113373">
    <property type="protein sequence ID" value="EAY08665.1"/>
    <property type="molecule type" value="Genomic_DNA"/>
</dbReference>
<dbReference type="InterPro" id="IPR011990">
    <property type="entry name" value="TPR-like_helical_dom_sf"/>
</dbReference>
<evidence type="ECO:0008006" key="5">
    <source>
        <dbReference type="Google" id="ProtNLM"/>
    </source>
</evidence>
<feature type="compositionally biased region" description="Basic and acidic residues" evidence="2">
    <location>
        <begin position="446"/>
        <end position="462"/>
    </location>
</feature>
<dbReference type="SMR" id="A2EF55"/>
<protein>
    <recommendedName>
        <fullName evidence="5">TPR Domain containing protein</fullName>
    </recommendedName>
</protein>
<dbReference type="InParanoid" id="A2EF55"/>
<dbReference type="SMART" id="SM00028">
    <property type="entry name" value="TPR"/>
    <property type="match status" value="2"/>
</dbReference>
<dbReference type="VEuPathDB" id="TrichDB:TVAGG3_1029950"/>
<dbReference type="SUPFAM" id="SSF52266">
    <property type="entry name" value="SGNH hydrolase"/>
    <property type="match status" value="1"/>
</dbReference>
<dbReference type="PANTHER" id="PTHR12558">
    <property type="entry name" value="CELL DIVISION CYCLE 16,23,27"/>
    <property type="match status" value="1"/>
</dbReference>
<sequence length="828" mass="94233">MEFFVFLDRTSYLQGYRIAHTETTVTVADVVAKFLAQIKQIDANLQLDSSKLKLYLLDISDPLDEKDPVLISDMNTPILSLGTEEFDLILSEYTPMPDLYSDSDSEGEIETESKFDKLIQQGKNYYAIKDYQCAFQIFLHASQTNKDSPVPYQYQIRIYLKAKRYKTAISMATANLTKFPDDRITLKLLAKAHQLSGNYNDAIIYYKRLLLLLPRNQQTADDISCNIARNLIETGAYDQAMSLLQPIATNNPTNLKASILISQTLYYQGRVYDALHTAMQTFTIDPFHKATCEFIGNSVKNEIQSQILRSELGDGMNDPKILFIIGHILHSHGSCEVARSFLKDSLDLSPCDPSIALIFLENTLCVSQSVIATLDAAMPFINRVLERKDFFAEIIQKIDFIHLSNSFVKKEENGIDQKVTDSEVGKVTQGEPQKVTLTITTEFIPETEKTEEKKQEEPKSEEKQEEIENNSLNPTEQAPETQSTSENNAEETEKPDENDANSESHEESQEIIEEEDIEEEEQVPEVEQKKEITVEIQITNGIVPILFGSKEHNFHMEQLDVFWFLIILQYTLFTNGYIKTSLAIGDAIIPHVKDFNFTRSVINEEVPTFALISALSRALPSEINLKKPIYFLGDSHILPLSFSDIEIQGEKRTVMPRFVDNLSIQKLNESNPIKNLFWKAVDKIEENSDVVLVLGHFDCHERIFSKISRVEYDTFTDGFIPLAEKICQTALEVSNRRKCKVFVHPVPPTGLESHLYAQTFNECIAQKITATANENVFFLDFFQNLVMTEGKDRRVKNEYIFDGIHLNASYSVHLQNAINSILSKSNQV</sequence>
<dbReference type="Proteomes" id="UP000001542">
    <property type="component" value="Unassembled WGS sequence"/>
</dbReference>
<dbReference type="RefSeq" id="XP_001320888.1">
    <property type="nucleotide sequence ID" value="XM_001320853.1"/>
</dbReference>
<dbReference type="PANTHER" id="PTHR12558:SF50">
    <property type="entry name" value="ASSEMBLY CHAPERONE OF RPL4-RELATED"/>
    <property type="match status" value="1"/>
</dbReference>
<proteinExistence type="predicted"/>
<keyword evidence="1" id="KW-0802">TPR repeat</keyword>
<reference evidence="3" key="2">
    <citation type="journal article" date="2007" name="Science">
        <title>Draft genome sequence of the sexually transmitted pathogen Trichomonas vaginalis.</title>
        <authorList>
            <person name="Carlton J.M."/>
            <person name="Hirt R.P."/>
            <person name="Silva J.C."/>
            <person name="Delcher A.L."/>
            <person name="Schatz M."/>
            <person name="Zhao Q."/>
            <person name="Wortman J.R."/>
            <person name="Bidwell S.L."/>
            <person name="Alsmark U.C.M."/>
            <person name="Besteiro S."/>
            <person name="Sicheritz-Ponten T."/>
            <person name="Noel C.J."/>
            <person name="Dacks J.B."/>
            <person name="Foster P.G."/>
            <person name="Simillion C."/>
            <person name="Van de Peer Y."/>
            <person name="Miranda-Saavedra D."/>
            <person name="Barton G.J."/>
            <person name="Westrop G.D."/>
            <person name="Mueller S."/>
            <person name="Dessi D."/>
            <person name="Fiori P.L."/>
            <person name="Ren Q."/>
            <person name="Paulsen I."/>
            <person name="Zhang H."/>
            <person name="Bastida-Corcuera F.D."/>
            <person name="Simoes-Barbosa A."/>
            <person name="Brown M.T."/>
            <person name="Hayes R.D."/>
            <person name="Mukherjee M."/>
            <person name="Okumura C.Y."/>
            <person name="Schneider R."/>
            <person name="Smith A.J."/>
            <person name="Vanacova S."/>
            <person name="Villalvazo M."/>
            <person name="Haas B.J."/>
            <person name="Pertea M."/>
            <person name="Feldblyum T.V."/>
            <person name="Utterback T.R."/>
            <person name="Shu C.L."/>
            <person name="Osoegawa K."/>
            <person name="de Jong P.J."/>
            <person name="Hrdy I."/>
            <person name="Horvathova L."/>
            <person name="Zubacova Z."/>
            <person name="Dolezal P."/>
            <person name="Malik S.B."/>
            <person name="Logsdon J.M. Jr."/>
            <person name="Henze K."/>
            <person name="Gupta A."/>
            <person name="Wang C.C."/>
            <person name="Dunne R.L."/>
            <person name="Upcroft J.A."/>
            <person name="Upcroft P."/>
            <person name="White O."/>
            <person name="Salzberg S.L."/>
            <person name="Tang P."/>
            <person name="Chiu C.-H."/>
            <person name="Lee Y.-S."/>
            <person name="Embley T.M."/>
            <person name="Coombs G.H."/>
            <person name="Mottram J.C."/>
            <person name="Tachezy J."/>
            <person name="Fraser-Liggett C.M."/>
            <person name="Johnson P.J."/>
        </authorList>
    </citation>
    <scope>NUCLEOTIDE SEQUENCE [LARGE SCALE GENOMIC DNA]</scope>
    <source>
        <strain evidence="3">G3</strain>
    </source>
</reference>
<dbReference type="InterPro" id="IPR019734">
    <property type="entry name" value="TPR_rpt"/>
</dbReference>
<reference evidence="3" key="1">
    <citation type="submission" date="2006-10" db="EMBL/GenBank/DDBJ databases">
        <authorList>
            <person name="Amadeo P."/>
            <person name="Zhao Q."/>
            <person name="Wortman J."/>
            <person name="Fraser-Liggett C."/>
            <person name="Carlton J."/>
        </authorList>
    </citation>
    <scope>NUCLEOTIDE SEQUENCE</scope>
    <source>
        <strain evidence="3">G3</strain>
    </source>
</reference>
<dbReference type="KEGG" id="tva:4766566"/>
<name>A2EF55_TRIV3</name>
<feature type="compositionally biased region" description="Acidic residues" evidence="2">
    <location>
        <begin position="509"/>
        <end position="524"/>
    </location>
</feature>
<dbReference type="Gene3D" id="3.40.50.1110">
    <property type="entry name" value="SGNH hydrolase"/>
    <property type="match status" value="1"/>
</dbReference>
<dbReference type="Gene3D" id="1.25.40.10">
    <property type="entry name" value="Tetratricopeptide repeat domain"/>
    <property type="match status" value="1"/>
</dbReference>
<dbReference type="InterPro" id="IPR036514">
    <property type="entry name" value="SGNH_hydro_sf"/>
</dbReference>
<accession>A2EF55</accession>
<evidence type="ECO:0000256" key="1">
    <source>
        <dbReference type="ARBA" id="ARBA00022803"/>
    </source>
</evidence>